<feature type="chain" id="PRO_5046871133" description="Integral membrane protein" evidence="2">
    <location>
        <begin position="17"/>
        <end position="224"/>
    </location>
</feature>
<accession>A0ABV9AUG5</accession>
<keyword evidence="1" id="KW-1133">Transmembrane helix</keyword>
<proteinExistence type="predicted"/>
<keyword evidence="1" id="KW-0812">Transmembrane</keyword>
<evidence type="ECO:0000313" key="3">
    <source>
        <dbReference type="EMBL" id="MFC4503558.1"/>
    </source>
</evidence>
<dbReference type="RefSeq" id="WP_381178855.1">
    <property type="nucleotide sequence ID" value="NZ_JBHSFK010000021.1"/>
</dbReference>
<evidence type="ECO:0000313" key="4">
    <source>
        <dbReference type="Proteomes" id="UP001595839"/>
    </source>
</evidence>
<gene>
    <name evidence="3" type="ORF">ACFPIH_29250</name>
</gene>
<keyword evidence="2" id="KW-0732">Signal</keyword>
<comment type="caution">
    <text evidence="3">The sequence shown here is derived from an EMBL/GenBank/DDBJ whole genome shotgun (WGS) entry which is preliminary data.</text>
</comment>
<protein>
    <recommendedName>
        <fullName evidence="5">Integral membrane protein</fullName>
    </recommendedName>
</protein>
<feature type="transmembrane region" description="Helical" evidence="1">
    <location>
        <begin position="197"/>
        <end position="216"/>
    </location>
</feature>
<feature type="signal peptide" evidence="2">
    <location>
        <begin position="1"/>
        <end position="16"/>
    </location>
</feature>
<sequence>MLLGAVAMLWAVDAFTALPAAVAEERGFLAALPCTAAGAGADRADCLHTVRATVTGTVIQSSGREDTYRLELSGPAPASGSLDMGSAGPLLKRLRPGDQVSVTVWRHYATAVSQGGLTQQTNDDPVGDPDIDTALALGSLACGTYLLGAGGCALLGARGAAERGLPASLAPLSKATAGAALAAWPACLAGVGWGGPVTVAAAWLVMLPVIGWIVAVRERGAGRR</sequence>
<keyword evidence="1" id="KW-0472">Membrane</keyword>
<evidence type="ECO:0000256" key="2">
    <source>
        <dbReference type="SAM" id="SignalP"/>
    </source>
</evidence>
<dbReference type="Proteomes" id="UP001595839">
    <property type="component" value="Unassembled WGS sequence"/>
</dbReference>
<reference evidence="4" key="1">
    <citation type="journal article" date="2019" name="Int. J. Syst. Evol. Microbiol.">
        <title>The Global Catalogue of Microorganisms (GCM) 10K type strain sequencing project: providing services to taxonomists for standard genome sequencing and annotation.</title>
        <authorList>
            <consortium name="The Broad Institute Genomics Platform"/>
            <consortium name="The Broad Institute Genome Sequencing Center for Infectious Disease"/>
            <person name="Wu L."/>
            <person name="Ma J."/>
        </authorList>
    </citation>
    <scope>NUCLEOTIDE SEQUENCE [LARGE SCALE GENOMIC DNA]</scope>
    <source>
        <strain evidence="4">CGMCC 4.7177</strain>
    </source>
</reference>
<name>A0ABV9AUG5_9ACTN</name>
<dbReference type="EMBL" id="JBHSFK010000021">
    <property type="protein sequence ID" value="MFC4503558.1"/>
    <property type="molecule type" value="Genomic_DNA"/>
</dbReference>
<organism evidence="3 4">
    <name type="scientific">Streptomyces vulcanius</name>
    <dbReference type="NCBI Taxonomy" id="1441876"/>
    <lineage>
        <taxon>Bacteria</taxon>
        <taxon>Bacillati</taxon>
        <taxon>Actinomycetota</taxon>
        <taxon>Actinomycetes</taxon>
        <taxon>Kitasatosporales</taxon>
        <taxon>Streptomycetaceae</taxon>
        <taxon>Streptomyces</taxon>
    </lineage>
</organism>
<keyword evidence="4" id="KW-1185">Reference proteome</keyword>
<evidence type="ECO:0000256" key="1">
    <source>
        <dbReference type="SAM" id="Phobius"/>
    </source>
</evidence>
<evidence type="ECO:0008006" key="5">
    <source>
        <dbReference type="Google" id="ProtNLM"/>
    </source>
</evidence>